<dbReference type="InterPro" id="IPR010657">
    <property type="entry name" value="ImpA_N"/>
</dbReference>
<evidence type="ECO:0000313" key="3">
    <source>
        <dbReference type="EMBL" id="MBA8079489.1"/>
    </source>
</evidence>
<evidence type="ECO:0000259" key="2">
    <source>
        <dbReference type="Pfam" id="PF06812"/>
    </source>
</evidence>
<dbReference type="PANTHER" id="PTHR37024:SF5">
    <property type="entry name" value="IMPA N-TERMINAL DOMAIN-CONTAINING PROTEIN"/>
    <property type="match status" value="1"/>
</dbReference>
<proteinExistence type="predicted"/>
<dbReference type="Pfam" id="PF06812">
    <property type="entry name" value="ImpA_N"/>
    <property type="match status" value="1"/>
</dbReference>
<evidence type="ECO:0000313" key="4">
    <source>
        <dbReference type="Proteomes" id="UP000533461"/>
    </source>
</evidence>
<dbReference type="EMBL" id="JABXRP010000003">
    <property type="protein sequence ID" value="MBA8079489.1"/>
    <property type="molecule type" value="Genomic_DNA"/>
</dbReference>
<evidence type="ECO:0000256" key="1">
    <source>
        <dbReference type="SAM" id="MobiDB-lite"/>
    </source>
</evidence>
<dbReference type="NCBIfam" id="TIGR03362">
    <property type="entry name" value="VI_chp_7"/>
    <property type="match status" value="1"/>
</dbReference>
<organism evidence="3 4">
    <name type="scientific">Enterobacter asburiae</name>
    <dbReference type="NCBI Taxonomy" id="61645"/>
    <lineage>
        <taxon>Bacteria</taxon>
        <taxon>Pseudomonadati</taxon>
        <taxon>Pseudomonadota</taxon>
        <taxon>Gammaproteobacteria</taxon>
        <taxon>Enterobacterales</taxon>
        <taxon>Enterobacteriaceae</taxon>
        <taxon>Enterobacter</taxon>
        <taxon>Enterobacter cloacae complex</taxon>
    </lineage>
</organism>
<dbReference type="AlphaFoldDB" id="A0A7W3HG98"/>
<comment type="caution">
    <text evidence="3">The sequence shown here is derived from an EMBL/GenBank/DDBJ whole genome shotgun (WGS) entry which is preliminary data.</text>
</comment>
<feature type="domain" description="ImpA N-terminal" evidence="2">
    <location>
        <begin position="38"/>
        <end position="141"/>
    </location>
</feature>
<dbReference type="PANTHER" id="PTHR37024">
    <property type="entry name" value="TYPE VI SECRETION SYSTEM DUF2094 AND IMPA-RELATED DOMAIN PROTEIN"/>
    <property type="match status" value="1"/>
</dbReference>
<accession>A0A7W3HG98</accession>
<reference evidence="3 4" key="1">
    <citation type="submission" date="2020-06" db="EMBL/GenBank/DDBJ databases">
        <title>REHAB project genomes.</title>
        <authorList>
            <person name="Shaw L.P."/>
        </authorList>
    </citation>
    <scope>NUCLEOTIDE SEQUENCE [LARGE SCALE GENOMIC DNA]</scope>
    <source>
        <strain evidence="3 4">RHBSTW-00074</strain>
    </source>
</reference>
<name>A0A7W3HG98_ENTAS</name>
<dbReference type="RefSeq" id="WP_182410881.1">
    <property type="nucleotide sequence ID" value="NZ_JABXRP010000003.1"/>
</dbReference>
<dbReference type="InterPro" id="IPR017739">
    <property type="entry name" value="T6SS-assoc_VCA0119"/>
</dbReference>
<dbReference type="Proteomes" id="UP000533461">
    <property type="component" value="Unassembled WGS sequence"/>
</dbReference>
<feature type="region of interest" description="Disordered" evidence="1">
    <location>
        <begin position="205"/>
        <end position="224"/>
    </location>
</feature>
<protein>
    <submittedName>
        <fullName evidence="3">Type VI secretion system protein TssA</fullName>
    </submittedName>
</protein>
<sequence length="536" mass="60129">MSSPEDLLTACATSQEERLRLISRANDALSLWDNWLYPFTSGSETGDDPAYDDDFQLMREEINKISGTDSALLCELAQKCLCEYAKDIRVVTWYVQARLCRDGEKGLSEGLLLLVAMLTRYGQACHPQRPAARKAALEWLNSAKVIDALLLWPEVDSNDAGLTAGAINLLETAVAEWTEAEKPSFAGLCTALENRLARSGGMEALVPQNSSAQEQRREPSYSDSPQLLAVKSGRDLLDQAKLLSCWLSEQPQGWLASHRLIKTVRWDTVDQIPPLDSSGRTRLVPPKPEYRVQLKRLYLQKNWTELVEQASQMYCEGVNHFWLDLQWYLWQGLSHAGQPWDTWSDSVLFDLRLLLKRLPGLEGLAWNDGTPFADEVTTAWIAEKVNEEGLMYGDELATTVVNGQADDVLLLESEAMEKGDTEGPEAALAWLQSRPGMDTLRHRWLIRLLMARVAEQYGRNEMALHLLGELTTCAPQLTLGDWEPGLLFEVRARRLKLLRMKAGRSESDKARLMPEMESLLAGLIAIDPARAMVLCG</sequence>
<gene>
    <name evidence="3" type="primary">tssA</name>
    <name evidence="3" type="ORF">HV056_23650</name>
</gene>
<dbReference type="Pfam" id="PF16989">
    <property type="entry name" value="T6SS_VasJ"/>
    <property type="match status" value="1"/>
</dbReference>